<dbReference type="UniPathway" id="UPA00109">
    <property type="reaction ID" value="UER00185"/>
</dbReference>
<evidence type="ECO:0000256" key="13">
    <source>
        <dbReference type="PIRSR" id="PIRSR000724-1"/>
    </source>
</evidence>
<dbReference type="Gene3D" id="3.40.50.1260">
    <property type="entry name" value="Phosphoglycerate kinase, N-terminal domain"/>
    <property type="match status" value="2"/>
</dbReference>
<feature type="binding site" evidence="12">
    <location>
        <position position="118"/>
    </location>
    <ligand>
        <name>substrate</name>
    </ligand>
</feature>
<dbReference type="GO" id="GO:0004618">
    <property type="term" value="F:phosphoglycerate kinase activity"/>
    <property type="evidence" value="ECO:0007669"/>
    <property type="project" value="UniProtKB-UniRule"/>
</dbReference>
<evidence type="ECO:0000256" key="9">
    <source>
        <dbReference type="ARBA" id="ARBA00022777"/>
    </source>
</evidence>
<name>A0A6C2U743_PONDE</name>
<gene>
    <name evidence="12 16" type="primary">pgk</name>
    <name evidence="16" type="synonym">tpi_2</name>
    <name evidence="16" type="ORF">PDESU_03798</name>
</gene>
<dbReference type="PANTHER" id="PTHR11406:SF23">
    <property type="entry name" value="PHOSPHOGLYCERATE KINASE 1, CHLOROPLASTIC-RELATED"/>
    <property type="match status" value="1"/>
</dbReference>
<feature type="binding site" evidence="13">
    <location>
        <position position="157"/>
    </location>
    <ligand>
        <name>(2R)-3-phosphoglycerate</name>
        <dbReference type="ChEBI" id="CHEBI:58272"/>
    </ligand>
</feature>
<protein>
    <recommendedName>
        <fullName evidence="6 12">Phosphoglycerate kinase</fullName>
        <ecNumber evidence="5 12">2.7.2.3</ecNumber>
    </recommendedName>
</protein>
<feature type="binding site" evidence="13">
    <location>
        <position position="118"/>
    </location>
    <ligand>
        <name>(2R)-3-phosphoglycerate</name>
        <dbReference type="ChEBI" id="CHEBI:58272"/>
    </ligand>
</feature>
<dbReference type="Proteomes" id="UP000366872">
    <property type="component" value="Unassembled WGS sequence"/>
</dbReference>
<dbReference type="EMBL" id="CAAHFG010000002">
    <property type="protein sequence ID" value="VGO15216.1"/>
    <property type="molecule type" value="Genomic_DNA"/>
</dbReference>
<evidence type="ECO:0000256" key="2">
    <source>
        <dbReference type="ARBA" id="ARBA00004838"/>
    </source>
</evidence>
<keyword evidence="17" id="KW-1185">Reference proteome</keyword>
<keyword evidence="9 12" id="KW-0418">Kinase</keyword>
<evidence type="ECO:0000256" key="1">
    <source>
        <dbReference type="ARBA" id="ARBA00000642"/>
    </source>
</evidence>
<evidence type="ECO:0000256" key="7">
    <source>
        <dbReference type="ARBA" id="ARBA00022679"/>
    </source>
</evidence>
<evidence type="ECO:0000256" key="10">
    <source>
        <dbReference type="ARBA" id="ARBA00022840"/>
    </source>
</evidence>
<dbReference type="GO" id="GO:0006094">
    <property type="term" value="P:gluconeogenesis"/>
    <property type="evidence" value="ECO:0007669"/>
    <property type="project" value="TreeGrafter"/>
</dbReference>
<comment type="similarity">
    <text evidence="3 12 15">Belongs to the phosphoglycerate kinase family.</text>
</comment>
<accession>A0A6C2U743</accession>
<evidence type="ECO:0000256" key="12">
    <source>
        <dbReference type="HAMAP-Rule" id="MF_00145"/>
    </source>
</evidence>
<feature type="binding site" evidence="12 14">
    <location>
        <position position="329"/>
    </location>
    <ligand>
        <name>ATP</name>
        <dbReference type="ChEBI" id="CHEBI:30616"/>
    </ligand>
</feature>
<feature type="binding site" evidence="12 14">
    <location>
        <position position="208"/>
    </location>
    <ligand>
        <name>ATP</name>
        <dbReference type="ChEBI" id="CHEBI:30616"/>
    </ligand>
</feature>
<evidence type="ECO:0000256" key="15">
    <source>
        <dbReference type="RuleBase" id="RU000532"/>
    </source>
</evidence>
<dbReference type="SUPFAM" id="SSF53748">
    <property type="entry name" value="Phosphoglycerate kinase"/>
    <property type="match status" value="1"/>
</dbReference>
<dbReference type="HAMAP" id="MF_00145">
    <property type="entry name" value="Phosphoglyc_kinase"/>
    <property type="match status" value="1"/>
</dbReference>
<dbReference type="InterPro" id="IPR015824">
    <property type="entry name" value="Phosphoglycerate_kinase_N"/>
</dbReference>
<feature type="binding site" evidence="12">
    <location>
        <position position="157"/>
    </location>
    <ligand>
        <name>substrate</name>
    </ligand>
</feature>
<comment type="catalytic activity">
    <reaction evidence="1 12 15">
        <text>(2R)-3-phosphoglycerate + ATP = (2R)-3-phospho-glyceroyl phosphate + ADP</text>
        <dbReference type="Rhea" id="RHEA:14801"/>
        <dbReference type="ChEBI" id="CHEBI:30616"/>
        <dbReference type="ChEBI" id="CHEBI:57604"/>
        <dbReference type="ChEBI" id="CHEBI:58272"/>
        <dbReference type="ChEBI" id="CHEBI:456216"/>
        <dbReference type="EC" id="2.7.2.3"/>
    </reaction>
</comment>
<keyword evidence="11 12" id="KW-0324">Glycolysis</keyword>
<comment type="pathway">
    <text evidence="2 12">Carbohydrate degradation; glycolysis; pyruvate from D-glyceraldehyde 3-phosphate: step 2/5.</text>
</comment>
<dbReference type="InterPro" id="IPR036043">
    <property type="entry name" value="Phosphoglycerate_kinase_sf"/>
</dbReference>
<evidence type="ECO:0000256" key="11">
    <source>
        <dbReference type="ARBA" id="ARBA00023152"/>
    </source>
</evidence>
<evidence type="ECO:0000313" key="16">
    <source>
        <dbReference type="EMBL" id="VGO15216.1"/>
    </source>
</evidence>
<keyword evidence="8 12" id="KW-0547">Nucleotide-binding</keyword>
<evidence type="ECO:0000256" key="6">
    <source>
        <dbReference type="ARBA" id="ARBA00016471"/>
    </source>
</evidence>
<proteinExistence type="inferred from homology"/>
<feature type="binding site" evidence="12 13">
    <location>
        <begin position="21"/>
        <end position="23"/>
    </location>
    <ligand>
        <name>substrate</name>
    </ligand>
</feature>
<evidence type="ECO:0000256" key="4">
    <source>
        <dbReference type="ARBA" id="ARBA00011245"/>
    </source>
</evidence>
<dbReference type="FunFam" id="3.40.50.1260:FF:000006">
    <property type="entry name" value="Phosphoglycerate kinase"/>
    <property type="match status" value="1"/>
</dbReference>
<feature type="binding site" evidence="12 14">
    <location>
        <begin position="355"/>
        <end position="358"/>
    </location>
    <ligand>
        <name>ATP</name>
        <dbReference type="ChEBI" id="CHEBI:30616"/>
    </ligand>
</feature>
<comment type="subcellular location">
    <subcellularLocation>
        <location evidence="12">Cytoplasm</location>
    </subcellularLocation>
</comment>
<dbReference type="EC" id="2.7.2.3" evidence="5 12"/>
<dbReference type="GO" id="GO:0043531">
    <property type="term" value="F:ADP binding"/>
    <property type="evidence" value="ECO:0007669"/>
    <property type="project" value="TreeGrafter"/>
</dbReference>
<feature type="binding site" evidence="12 13">
    <location>
        <begin position="59"/>
        <end position="62"/>
    </location>
    <ligand>
        <name>substrate</name>
    </ligand>
</feature>
<dbReference type="GO" id="GO:0005829">
    <property type="term" value="C:cytosol"/>
    <property type="evidence" value="ECO:0007669"/>
    <property type="project" value="UniProtKB-ARBA"/>
</dbReference>
<dbReference type="InterPro" id="IPR015911">
    <property type="entry name" value="Phosphoglycerate_kinase_CS"/>
</dbReference>
<dbReference type="Pfam" id="PF00162">
    <property type="entry name" value="PGK"/>
    <property type="match status" value="1"/>
</dbReference>
<evidence type="ECO:0000256" key="5">
    <source>
        <dbReference type="ARBA" id="ARBA00013061"/>
    </source>
</evidence>
<dbReference type="GO" id="GO:0005524">
    <property type="term" value="F:ATP binding"/>
    <property type="evidence" value="ECO:0007669"/>
    <property type="project" value="UniProtKB-KW"/>
</dbReference>
<evidence type="ECO:0000256" key="3">
    <source>
        <dbReference type="ARBA" id="ARBA00008982"/>
    </source>
</evidence>
<feature type="binding site" evidence="13">
    <location>
        <position position="36"/>
    </location>
    <ligand>
        <name>(2R)-3-phosphoglycerate</name>
        <dbReference type="ChEBI" id="CHEBI:58272"/>
    </ligand>
</feature>
<dbReference type="PANTHER" id="PTHR11406">
    <property type="entry name" value="PHOSPHOGLYCERATE KINASE"/>
    <property type="match status" value="1"/>
</dbReference>
<comment type="subunit">
    <text evidence="4 12">Monomer.</text>
</comment>
<dbReference type="FunFam" id="3.40.50.1260:FF:000003">
    <property type="entry name" value="Phosphoglycerate kinase"/>
    <property type="match status" value="1"/>
</dbReference>
<dbReference type="PIRSF" id="PIRSF000724">
    <property type="entry name" value="Pgk"/>
    <property type="match status" value="1"/>
</dbReference>
<evidence type="ECO:0000256" key="14">
    <source>
        <dbReference type="PIRSR" id="PIRSR000724-2"/>
    </source>
</evidence>
<keyword evidence="7 12" id="KW-0808">Transferase</keyword>
<reference evidence="16 17" key="1">
    <citation type="submission" date="2019-04" db="EMBL/GenBank/DDBJ databases">
        <authorList>
            <person name="Van Vliet M D."/>
        </authorList>
    </citation>
    <scope>NUCLEOTIDE SEQUENCE [LARGE SCALE GENOMIC DNA]</scope>
    <source>
        <strain evidence="16 17">F1</strain>
    </source>
</reference>
<keyword evidence="10 12" id="KW-0067">ATP-binding</keyword>
<dbReference type="PRINTS" id="PR00477">
    <property type="entry name" value="PHGLYCKINASE"/>
</dbReference>
<dbReference type="RefSeq" id="WP_136080801.1">
    <property type="nucleotide sequence ID" value="NZ_CAAHFG010000002.1"/>
</dbReference>
<dbReference type="InterPro" id="IPR001576">
    <property type="entry name" value="Phosphoglycerate_kinase"/>
</dbReference>
<evidence type="ECO:0000256" key="8">
    <source>
        <dbReference type="ARBA" id="ARBA00022741"/>
    </source>
</evidence>
<feature type="binding site" evidence="12">
    <location>
        <position position="36"/>
    </location>
    <ligand>
        <name>substrate</name>
    </ligand>
</feature>
<evidence type="ECO:0000313" key="17">
    <source>
        <dbReference type="Proteomes" id="UP000366872"/>
    </source>
</evidence>
<dbReference type="CDD" id="cd00318">
    <property type="entry name" value="Phosphoglycerate_kinase"/>
    <property type="match status" value="1"/>
</dbReference>
<dbReference type="GO" id="GO:0006096">
    <property type="term" value="P:glycolytic process"/>
    <property type="evidence" value="ECO:0007669"/>
    <property type="project" value="UniProtKB-UniRule"/>
</dbReference>
<comment type="caution">
    <text evidence="12">Lacks conserved residue(s) required for the propagation of feature annotation.</text>
</comment>
<keyword evidence="12" id="KW-0963">Cytoplasm</keyword>
<sequence length="399" mass="42238">MNKMTIQDLDVQGKRVLMRVDFNVPVKDGVVGDDTRIVAALPSINYVLENGGSLILMSHCGRPKGEKNMEFTLKPAADRLAELVDAKVTLAPDVIGDEVKALVEALPAGEILVLENVRFYKEEEGKGCTAEEQEAFAKELASYGDVYVSDAFGTAHRAHASMAVVTKYIDQCAAGFLLSKEIEYLGKTLEAPEKPFVAIIGGAKISGKIDVVINLMDKCDKILIGGGMAYTFYKAMGKQIGGSLVEDDKVELAAQILKQAEEKGVELLLPIDNTVADAFSAEANVKVVGDSIEDGWMALDIGPKTIELYCDAVANAKTVVWNGPMGCFEMAPFAAGTFSVCEAVAKSDSISIIGGGDSVAAVNLSGVADQMSHVSTGGGASLEFMEGKQLPGIVALTDK</sequence>
<dbReference type="AlphaFoldDB" id="A0A6C2U743"/>
<dbReference type="PROSITE" id="PS00111">
    <property type="entry name" value="PGLYCERATE_KINASE"/>
    <property type="match status" value="1"/>
</dbReference>
<organism evidence="16 17">
    <name type="scientific">Pontiella desulfatans</name>
    <dbReference type="NCBI Taxonomy" id="2750659"/>
    <lineage>
        <taxon>Bacteria</taxon>
        <taxon>Pseudomonadati</taxon>
        <taxon>Kiritimatiellota</taxon>
        <taxon>Kiritimatiellia</taxon>
        <taxon>Kiritimatiellales</taxon>
        <taxon>Pontiellaceae</taxon>
        <taxon>Pontiella</taxon>
    </lineage>
</organism>